<dbReference type="GO" id="GO:0030246">
    <property type="term" value="F:carbohydrate binding"/>
    <property type="evidence" value="ECO:0007669"/>
    <property type="project" value="InterPro"/>
</dbReference>
<keyword evidence="2" id="KW-1133">Transmembrane helix</keyword>
<dbReference type="InterPro" id="IPR002102">
    <property type="entry name" value="Cohesin_dom"/>
</dbReference>
<evidence type="ECO:0000256" key="1">
    <source>
        <dbReference type="SAM" id="MobiDB-lite"/>
    </source>
</evidence>
<dbReference type="EMBL" id="RKHQ01000001">
    <property type="protein sequence ID" value="ROR96408.1"/>
    <property type="molecule type" value="Genomic_DNA"/>
</dbReference>
<feature type="compositionally biased region" description="Low complexity" evidence="1">
    <location>
        <begin position="15"/>
        <end position="32"/>
    </location>
</feature>
<dbReference type="GO" id="GO:0000272">
    <property type="term" value="P:polysaccharide catabolic process"/>
    <property type="evidence" value="ECO:0007669"/>
    <property type="project" value="InterPro"/>
</dbReference>
<reference evidence="4 5" key="1">
    <citation type="submission" date="2018-11" db="EMBL/GenBank/DDBJ databases">
        <title>Sequencing the genomes of 1000 actinobacteria strains.</title>
        <authorList>
            <person name="Klenk H.-P."/>
        </authorList>
    </citation>
    <scope>NUCLEOTIDE SEQUENCE [LARGE SCALE GENOMIC DNA]</scope>
    <source>
        <strain evidence="4 5">DSM 13521</strain>
    </source>
</reference>
<organism evidence="4 5">
    <name type="scientific">Salana multivorans</name>
    <dbReference type="NCBI Taxonomy" id="120377"/>
    <lineage>
        <taxon>Bacteria</taxon>
        <taxon>Bacillati</taxon>
        <taxon>Actinomycetota</taxon>
        <taxon>Actinomycetes</taxon>
        <taxon>Micrococcales</taxon>
        <taxon>Beutenbergiaceae</taxon>
        <taxon>Salana</taxon>
    </lineage>
</organism>
<comment type="caution">
    <text evidence="4">The sequence shown here is derived from an EMBL/GenBank/DDBJ whole genome shotgun (WGS) entry which is preliminary data.</text>
</comment>
<accession>A0A3N2D9U8</accession>
<evidence type="ECO:0000256" key="2">
    <source>
        <dbReference type="SAM" id="Phobius"/>
    </source>
</evidence>
<dbReference type="SUPFAM" id="SSF49384">
    <property type="entry name" value="Carbohydrate-binding domain"/>
    <property type="match status" value="1"/>
</dbReference>
<proteinExistence type="predicted"/>
<evidence type="ECO:0000313" key="5">
    <source>
        <dbReference type="Proteomes" id="UP000275356"/>
    </source>
</evidence>
<evidence type="ECO:0000259" key="3">
    <source>
        <dbReference type="Pfam" id="PF00963"/>
    </source>
</evidence>
<gene>
    <name evidence="4" type="ORF">EDD28_0992</name>
</gene>
<name>A0A3N2D9U8_9MICO</name>
<protein>
    <recommendedName>
        <fullName evidence="3">Cohesin domain-containing protein</fullName>
    </recommendedName>
</protein>
<dbReference type="RefSeq" id="WP_123738591.1">
    <property type="nucleotide sequence ID" value="NZ_RKHQ01000001.1"/>
</dbReference>
<dbReference type="InterPro" id="IPR008965">
    <property type="entry name" value="CBM2/CBM3_carb-bd_dom_sf"/>
</dbReference>
<dbReference type="Gene3D" id="2.60.40.680">
    <property type="match status" value="1"/>
</dbReference>
<feature type="compositionally biased region" description="Low complexity" evidence="1">
    <location>
        <begin position="200"/>
        <end position="242"/>
    </location>
</feature>
<dbReference type="CDD" id="cd08547">
    <property type="entry name" value="Type_II_cohesin"/>
    <property type="match status" value="1"/>
</dbReference>
<evidence type="ECO:0000313" key="4">
    <source>
        <dbReference type="EMBL" id="ROR96408.1"/>
    </source>
</evidence>
<dbReference type="Pfam" id="PF00963">
    <property type="entry name" value="Cohesin"/>
    <property type="match status" value="1"/>
</dbReference>
<feature type="region of interest" description="Disordered" evidence="1">
    <location>
        <begin position="190"/>
        <end position="242"/>
    </location>
</feature>
<dbReference type="Proteomes" id="UP000275356">
    <property type="component" value="Unassembled WGS sequence"/>
</dbReference>
<feature type="domain" description="Cohesin" evidence="3">
    <location>
        <begin position="64"/>
        <end position="157"/>
    </location>
</feature>
<keyword evidence="2" id="KW-0472">Membrane</keyword>
<feature type="transmembrane region" description="Helical" evidence="2">
    <location>
        <begin position="249"/>
        <end position="268"/>
    </location>
</feature>
<feature type="region of interest" description="Disordered" evidence="1">
    <location>
        <begin position="1"/>
        <end position="32"/>
    </location>
</feature>
<keyword evidence="2" id="KW-0812">Transmembrane</keyword>
<dbReference type="OrthoDB" id="5083934at2"/>
<dbReference type="AlphaFoldDB" id="A0A3N2D9U8"/>
<keyword evidence="5" id="KW-1185">Reference proteome</keyword>
<sequence length="275" mass="27142">MSPAPTRPSRGWRQRPGATAGRRATTSTTPARTATPIRTIAVLALATLTATIAPAALAAPSTSTLTITAPAEVAVEETVSVVVDLGEVTDLYSYALDLAYDADVLTFVSATAPDGGFDSTDADGGRVAVVHSRLGTSPGLAGELSVELVFTASAPGDSQLVVTALDLVGSDGEVSSPETLPETTVTVLAPAPSVSPSPSPTTSASLSASPTTSDGASGPSSTTGSAPDPTDTATSGSSGGRLSSTGADVLPLLLGALALTGLGAFLAVRRKAARR</sequence>